<evidence type="ECO:0000256" key="1">
    <source>
        <dbReference type="SAM" id="MobiDB-lite"/>
    </source>
</evidence>
<name>A0A4U6TJ25_SETVI</name>
<accession>A0A4U6TJ25</accession>
<keyword evidence="3" id="KW-1185">Reference proteome</keyword>
<sequence>MLPCRPCIERYPPRAPSPVHSAAHTSASSRRSHPAPPPVAPTAPPPVAPTAPPPRRPLQHPYAGAPSSASSGAPWGPVCRRPLGLDAGAPPGPVAGAAGASASHTSSSLQRATPRNWDDGAGAPPQPRPPHHRGRRGAVRQGAGHRPRRPPPGVPPPQPPARQRARPPRSTVRVVASGAIDVNHKDEMYDGKKLLEGFGNTRRPSTLS</sequence>
<feature type="compositionally biased region" description="Low complexity" evidence="1">
    <location>
        <begin position="61"/>
        <end position="109"/>
    </location>
</feature>
<organism evidence="2 3">
    <name type="scientific">Setaria viridis</name>
    <name type="common">Green bristlegrass</name>
    <name type="synonym">Setaria italica subsp. viridis</name>
    <dbReference type="NCBI Taxonomy" id="4556"/>
    <lineage>
        <taxon>Eukaryota</taxon>
        <taxon>Viridiplantae</taxon>
        <taxon>Streptophyta</taxon>
        <taxon>Embryophyta</taxon>
        <taxon>Tracheophyta</taxon>
        <taxon>Spermatophyta</taxon>
        <taxon>Magnoliopsida</taxon>
        <taxon>Liliopsida</taxon>
        <taxon>Poales</taxon>
        <taxon>Poaceae</taxon>
        <taxon>PACMAD clade</taxon>
        <taxon>Panicoideae</taxon>
        <taxon>Panicodae</taxon>
        <taxon>Paniceae</taxon>
        <taxon>Cenchrinae</taxon>
        <taxon>Setaria</taxon>
    </lineage>
</organism>
<feature type="compositionally biased region" description="Low complexity" evidence="1">
    <location>
        <begin position="17"/>
        <end position="29"/>
    </location>
</feature>
<feature type="compositionally biased region" description="Pro residues" evidence="1">
    <location>
        <begin position="150"/>
        <end position="160"/>
    </location>
</feature>
<dbReference type="Gramene" id="TKW00579">
    <property type="protein sequence ID" value="TKW00579"/>
    <property type="gene ID" value="SEVIR_8G119420v2"/>
</dbReference>
<reference evidence="2" key="1">
    <citation type="submission" date="2019-03" db="EMBL/GenBank/DDBJ databases">
        <title>WGS assembly of Setaria viridis.</title>
        <authorList>
            <person name="Huang P."/>
            <person name="Jenkins J."/>
            <person name="Grimwood J."/>
            <person name="Barry K."/>
            <person name="Healey A."/>
            <person name="Mamidi S."/>
            <person name="Sreedasyam A."/>
            <person name="Shu S."/>
            <person name="Feldman M."/>
            <person name="Wu J."/>
            <person name="Yu Y."/>
            <person name="Chen C."/>
            <person name="Johnson J."/>
            <person name="Rokhsar D."/>
            <person name="Baxter I."/>
            <person name="Schmutz J."/>
            <person name="Brutnell T."/>
            <person name="Kellogg E."/>
        </authorList>
    </citation>
    <scope>NUCLEOTIDE SEQUENCE [LARGE SCALE GENOMIC DNA]</scope>
</reference>
<evidence type="ECO:0000313" key="3">
    <source>
        <dbReference type="Proteomes" id="UP000298652"/>
    </source>
</evidence>
<protein>
    <submittedName>
        <fullName evidence="2">Uncharacterized protein</fullName>
    </submittedName>
</protein>
<evidence type="ECO:0000313" key="2">
    <source>
        <dbReference type="EMBL" id="TKW00579.1"/>
    </source>
</evidence>
<gene>
    <name evidence="2" type="ORF">SEVIR_8G119420v2</name>
</gene>
<proteinExistence type="predicted"/>
<dbReference type="AlphaFoldDB" id="A0A4U6TJ25"/>
<feature type="region of interest" description="Disordered" evidence="1">
    <location>
        <begin position="1"/>
        <end position="177"/>
    </location>
</feature>
<feature type="compositionally biased region" description="Basic residues" evidence="1">
    <location>
        <begin position="129"/>
        <end position="149"/>
    </location>
</feature>
<feature type="compositionally biased region" description="Pro residues" evidence="1">
    <location>
        <begin position="34"/>
        <end position="56"/>
    </location>
</feature>
<dbReference type="Proteomes" id="UP000298652">
    <property type="component" value="Chromosome 8"/>
</dbReference>
<dbReference type="EMBL" id="CM016559">
    <property type="protein sequence ID" value="TKW00579.1"/>
    <property type="molecule type" value="Genomic_DNA"/>
</dbReference>